<sequence>MAEEEISKPSKNGDGGEISIAEEEISMRDGVISIASDGGQGNTTIAGLKNEKKRKRKAIAGLKKEKKKGEEYARVLRVFSGGSCEVMCPDYTKFICYTELKMLKIPITVGDIVLLAIKHNTAHLIHKYTHDDSLELKSKGALGCISIHVETDAEDHRDYIRFVPFDE</sequence>
<dbReference type="Gramene" id="ERN01520">
    <property type="protein sequence ID" value="ERN01520"/>
    <property type="gene ID" value="AMTR_s00002p00270720"/>
</dbReference>
<dbReference type="Gene3D" id="2.40.50.140">
    <property type="entry name" value="Nucleic acid-binding proteins"/>
    <property type="match status" value="1"/>
</dbReference>
<dbReference type="eggNOG" id="KOG3403">
    <property type="taxonomic scope" value="Eukaryota"/>
</dbReference>
<keyword evidence="2" id="KW-1185">Reference proteome</keyword>
<organism evidence="1 2">
    <name type="scientific">Amborella trichopoda</name>
    <dbReference type="NCBI Taxonomy" id="13333"/>
    <lineage>
        <taxon>Eukaryota</taxon>
        <taxon>Viridiplantae</taxon>
        <taxon>Streptophyta</taxon>
        <taxon>Embryophyta</taxon>
        <taxon>Tracheophyta</taxon>
        <taxon>Spermatophyta</taxon>
        <taxon>Magnoliopsida</taxon>
        <taxon>Amborellales</taxon>
        <taxon>Amborellaceae</taxon>
        <taxon>Amborella</taxon>
    </lineage>
</organism>
<dbReference type="GO" id="GO:0005737">
    <property type="term" value="C:cytoplasm"/>
    <property type="evidence" value="ECO:0000318"/>
    <property type="project" value="GO_Central"/>
</dbReference>
<protein>
    <submittedName>
        <fullName evidence="1">Uncharacterized protein</fullName>
    </submittedName>
</protein>
<reference evidence="2" key="1">
    <citation type="journal article" date="2013" name="Science">
        <title>The Amborella genome and the evolution of flowering plants.</title>
        <authorList>
            <consortium name="Amborella Genome Project"/>
        </authorList>
    </citation>
    <scope>NUCLEOTIDE SEQUENCE [LARGE SCALE GENOMIC DNA]</scope>
</reference>
<dbReference type="PANTHER" id="PTHR21668">
    <property type="entry name" value="EIF-1A"/>
    <property type="match status" value="1"/>
</dbReference>
<dbReference type="HOGENOM" id="CLU_1596729_0_0_1"/>
<evidence type="ECO:0000313" key="2">
    <source>
        <dbReference type="Proteomes" id="UP000017836"/>
    </source>
</evidence>
<proteinExistence type="predicted"/>
<dbReference type="AlphaFoldDB" id="W1P3I1"/>
<dbReference type="SUPFAM" id="SSF50249">
    <property type="entry name" value="Nucleic acid-binding proteins"/>
    <property type="match status" value="1"/>
</dbReference>
<gene>
    <name evidence="1" type="ORF">AMTR_s00002p00270720</name>
</gene>
<accession>W1P3I1</accession>
<dbReference type="SMART" id="SM00652">
    <property type="entry name" value="eIF1a"/>
    <property type="match status" value="1"/>
</dbReference>
<dbReference type="InterPro" id="IPR012340">
    <property type="entry name" value="NA-bd_OB-fold"/>
</dbReference>
<evidence type="ECO:0000313" key="1">
    <source>
        <dbReference type="EMBL" id="ERN01520.1"/>
    </source>
</evidence>
<dbReference type="InterPro" id="IPR001253">
    <property type="entry name" value="TIF_eIF-1A"/>
</dbReference>
<dbReference type="EMBL" id="KI394767">
    <property type="protein sequence ID" value="ERN01520.1"/>
    <property type="molecule type" value="Genomic_DNA"/>
</dbReference>
<dbReference type="Proteomes" id="UP000017836">
    <property type="component" value="Unassembled WGS sequence"/>
</dbReference>
<name>W1P3I1_AMBTC</name>
<dbReference type="GO" id="GO:0006413">
    <property type="term" value="P:translational initiation"/>
    <property type="evidence" value="ECO:0000318"/>
    <property type="project" value="GO_Central"/>
</dbReference>
<dbReference type="GO" id="GO:0003743">
    <property type="term" value="F:translation initiation factor activity"/>
    <property type="evidence" value="ECO:0000318"/>
    <property type="project" value="GO_Central"/>
</dbReference>
<dbReference type="STRING" id="13333.W1P3I1"/>